<proteinExistence type="predicted"/>
<reference evidence="1 2" key="1">
    <citation type="submission" date="2022-06" db="EMBL/GenBank/DDBJ databases">
        <title>Genomic Encyclopedia of Archaeal and Bacterial Type Strains, Phase II (KMG-II): from individual species to whole genera.</title>
        <authorList>
            <person name="Goeker M."/>
        </authorList>
    </citation>
    <scope>NUCLEOTIDE SEQUENCE [LARGE SCALE GENOMIC DNA]</scope>
    <source>
        <strain evidence="1 2">DSM 44255</strain>
    </source>
</reference>
<evidence type="ECO:0008006" key="3">
    <source>
        <dbReference type="Google" id="ProtNLM"/>
    </source>
</evidence>
<gene>
    <name evidence="1" type="ORF">LV75_000243</name>
</gene>
<accession>A0ABT1I583</accession>
<dbReference type="Gene3D" id="3.40.50.300">
    <property type="entry name" value="P-loop containing nucleotide triphosphate hydrolases"/>
    <property type="match status" value="1"/>
</dbReference>
<protein>
    <recommendedName>
        <fullName evidence="3">50S ribosome-binding GTPase</fullName>
    </recommendedName>
</protein>
<organism evidence="1 2">
    <name type="scientific">Actinokineospora diospyrosa</name>
    <dbReference type="NCBI Taxonomy" id="103728"/>
    <lineage>
        <taxon>Bacteria</taxon>
        <taxon>Bacillati</taxon>
        <taxon>Actinomycetota</taxon>
        <taxon>Actinomycetes</taxon>
        <taxon>Pseudonocardiales</taxon>
        <taxon>Pseudonocardiaceae</taxon>
        <taxon>Actinokineospora</taxon>
    </lineage>
</organism>
<evidence type="ECO:0000313" key="2">
    <source>
        <dbReference type="Proteomes" id="UP001205185"/>
    </source>
</evidence>
<comment type="caution">
    <text evidence="1">The sequence shown here is derived from an EMBL/GenBank/DDBJ whole genome shotgun (WGS) entry which is preliminary data.</text>
</comment>
<keyword evidence="2" id="KW-1185">Reference proteome</keyword>
<name>A0ABT1I583_9PSEU</name>
<dbReference type="EMBL" id="JAMTCO010000001">
    <property type="protein sequence ID" value="MCP2267761.1"/>
    <property type="molecule type" value="Genomic_DNA"/>
</dbReference>
<sequence>MLATEHGRGRTAAAIERLAAGRERQSWRVTVVGEPGVGKSTLVSRVLGREGLPGVELVEAHWQPGGPPLAAATDTDGVLLAVPATGVWGAAQSRLLEDALATHVTSVAVVVTMLDRLSAAERGRVLTYINARVGRVVVLSGPGVATEDPARAAVRAFLSDSAPLPDRAELRARRIAARLADQCTAMATSTGETIADARRVHSGQSIDERSSRARTWESLRVQLSDRQLALIGRIGEHLRADRAAVSARLASDLSRSGDGRAWWRAELPGRLRAELMDQAVRAEHLILTGIAKDADWLAGQLPDTPPWRPPRTLVLKVDQPPTPSDLATITTSTESTLVPLPELSGGLAKAVEGTTAVLINQIWRLLASAYEPLFTNLAQKQAAWQAEQDGAHDEPGIDWYTLARAATALAGTINAALRNTH</sequence>
<dbReference type="Proteomes" id="UP001205185">
    <property type="component" value="Unassembled WGS sequence"/>
</dbReference>
<dbReference type="SUPFAM" id="SSF52540">
    <property type="entry name" value="P-loop containing nucleoside triphosphate hydrolases"/>
    <property type="match status" value="1"/>
</dbReference>
<dbReference type="InterPro" id="IPR027417">
    <property type="entry name" value="P-loop_NTPase"/>
</dbReference>
<evidence type="ECO:0000313" key="1">
    <source>
        <dbReference type="EMBL" id="MCP2267761.1"/>
    </source>
</evidence>